<evidence type="ECO:0000313" key="1">
    <source>
        <dbReference type="EMBL" id="KAK2562180.1"/>
    </source>
</evidence>
<sequence>MRVTGPAQCNVCLEKDETSCSENQQTQVCGIDPYSLGTTHCGSAVGRYRQSNGDMVYGFYRGCINCAGRIKKRNDYSLRFSKSSCAISNFGLPTPLIAAEDGPKSAILVPFYSTNTSGFQKSMNKVLGADQCKWLMPTLGWRISPHSSTDVCKPLPTLMKGWHQQFFRKLAPMNDFFNDIQSLNLRVFQKFQEILDCPFELLRMGAEYGGGGDVLDSSSVLGSFGASGLDEFWKSPWSSFLQQMNQMLGSYGRT</sequence>
<evidence type="ECO:0000313" key="2">
    <source>
        <dbReference type="Proteomes" id="UP001249851"/>
    </source>
</evidence>
<reference evidence="1" key="2">
    <citation type="journal article" date="2023" name="Science">
        <title>Genomic signatures of disease resistance in endangered staghorn corals.</title>
        <authorList>
            <person name="Vollmer S.V."/>
            <person name="Selwyn J.D."/>
            <person name="Despard B.A."/>
            <person name="Roesel C.L."/>
        </authorList>
    </citation>
    <scope>NUCLEOTIDE SEQUENCE</scope>
    <source>
        <strain evidence="1">K2</strain>
    </source>
</reference>
<organism evidence="1 2">
    <name type="scientific">Acropora cervicornis</name>
    <name type="common">Staghorn coral</name>
    <dbReference type="NCBI Taxonomy" id="6130"/>
    <lineage>
        <taxon>Eukaryota</taxon>
        <taxon>Metazoa</taxon>
        <taxon>Cnidaria</taxon>
        <taxon>Anthozoa</taxon>
        <taxon>Hexacorallia</taxon>
        <taxon>Scleractinia</taxon>
        <taxon>Astrocoeniina</taxon>
        <taxon>Acroporidae</taxon>
        <taxon>Acropora</taxon>
    </lineage>
</organism>
<dbReference type="EMBL" id="JARQWQ010000030">
    <property type="protein sequence ID" value="KAK2562180.1"/>
    <property type="molecule type" value="Genomic_DNA"/>
</dbReference>
<accession>A0AAD9QJR5</accession>
<dbReference type="AlphaFoldDB" id="A0AAD9QJR5"/>
<gene>
    <name evidence="1" type="ORF">P5673_014954</name>
</gene>
<proteinExistence type="predicted"/>
<dbReference type="Proteomes" id="UP001249851">
    <property type="component" value="Unassembled WGS sequence"/>
</dbReference>
<protein>
    <submittedName>
        <fullName evidence="1">Skeletal organic matrix protein 2</fullName>
    </submittedName>
</protein>
<reference evidence="1" key="1">
    <citation type="journal article" date="2023" name="G3 (Bethesda)">
        <title>Whole genome assembly and annotation of the endangered Caribbean coral Acropora cervicornis.</title>
        <authorList>
            <person name="Selwyn J.D."/>
            <person name="Vollmer S.V."/>
        </authorList>
    </citation>
    <scope>NUCLEOTIDE SEQUENCE</scope>
    <source>
        <strain evidence="1">K2</strain>
    </source>
</reference>
<comment type="caution">
    <text evidence="1">The sequence shown here is derived from an EMBL/GenBank/DDBJ whole genome shotgun (WGS) entry which is preliminary data.</text>
</comment>
<name>A0AAD9QJR5_ACRCE</name>
<keyword evidence="2" id="KW-1185">Reference proteome</keyword>